<dbReference type="RefSeq" id="WP_386343327.1">
    <property type="nucleotide sequence ID" value="NZ_JBHSFG010000029.1"/>
</dbReference>
<evidence type="ECO:0000313" key="2">
    <source>
        <dbReference type="Proteomes" id="UP001596012"/>
    </source>
</evidence>
<name>A0ABV8YRM7_9ACTN</name>
<gene>
    <name evidence="1" type="ORF">ACFPH6_19540</name>
</gene>
<proteinExistence type="predicted"/>
<keyword evidence="2" id="KW-1185">Reference proteome</keyword>
<comment type="caution">
    <text evidence="1">The sequence shown here is derived from an EMBL/GenBank/DDBJ whole genome shotgun (WGS) entry which is preliminary data.</text>
</comment>
<reference evidence="2" key="1">
    <citation type="journal article" date="2019" name="Int. J. Syst. Evol. Microbiol.">
        <title>The Global Catalogue of Microorganisms (GCM) 10K type strain sequencing project: providing services to taxonomists for standard genome sequencing and annotation.</title>
        <authorList>
            <consortium name="The Broad Institute Genomics Platform"/>
            <consortium name="The Broad Institute Genome Sequencing Center for Infectious Disease"/>
            <person name="Wu L."/>
            <person name="Ma J."/>
        </authorList>
    </citation>
    <scope>NUCLEOTIDE SEQUENCE [LARGE SCALE GENOMIC DNA]</scope>
    <source>
        <strain evidence="2">DT43</strain>
    </source>
</reference>
<organism evidence="1 2">
    <name type="scientific">Streptomyces xiangluensis</name>
    <dbReference type="NCBI Taxonomy" id="2665720"/>
    <lineage>
        <taxon>Bacteria</taxon>
        <taxon>Bacillati</taxon>
        <taxon>Actinomycetota</taxon>
        <taxon>Actinomycetes</taxon>
        <taxon>Kitasatosporales</taxon>
        <taxon>Streptomycetaceae</taxon>
        <taxon>Streptomyces</taxon>
    </lineage>
</organism>
<protein>
    <submittedName>
        <fullName evidence="1">Uncharacterized protein</fullName>
    </submittedName>
</protein>
<sequence>MTATLHLCRYCSGLITDPEDAVPVAYEPAMTGPGWTVWAHREHANLVMPDPRPLALLARIQALRAAQTNHRGENPR</sequence>
<dbReference type="Proteomes" id="UP001596012">
    <property type="component" value="Unassembled WGS sequence"/>
</dbReference>
<accession>A0ABV8YRM7</accession>
<evidence type="ECO:0000313" key="1">
    <source>
        <dbReference type="EMBL" id="MFC4466694.1"/>
    </source>
</evidence>
<dbReference type="EMBL" id="JBHSFG010000029">
    <property type="protein sequence ID" value="MFC4466694.1"/>
    <property type="molecule type" value="Genomic_DNA"/>
</dbReference>